<keyword evidence="4" id="KW-1185">Reference proteome</keyword>
<gene>
    <name evidence="3" type="ORF">AABD74_10835</name>
</gene>
<protein>
    <submittedName>
        <fullName evidence="3">Carboxymuconolactone decarboxylase family protein</fullName>
    </submittedName>
</protein>
<dbReference type="Gene3D" id="3.40.50.880">
    <property type="match status" value="1"/>
</dbReference>
<dbReference type="EMBL" id="CP150845">
    <property type="protein sequence ID" value="WYZ21938.1"/>
    <property type="molecule type" value="Genomic_DNA"/>
</dbReference>
<proteinExistence type="predicted"/>
<dbReference type="Proteomes" id="UP001623852">
    <property type="component" value="Chromosome"/>
</dbReference>
<dbReference type="InterPro" id="IPR052512">
    <property type="entry name" value="4CMD/NDH-1_regulator"/>
</dbReference>
<accession>A0ABZ2UK53</accession>
<dbReference type="SUPFAM" id="SSF69118">
    <property type="entry name" value="AhpD-like"/>
    <property type="match status" value="1"/>
</dbReference>
<dbReference type="PANTHER" id="PTHR33570">
    <property type="entry name" value="4-CARBOXYMUCONOLACTONE DECARBOXYLASE FAMILY PROTEIN"/>
    <property type="match status" value="1"/>
</dbReference>
<evidence type="ECO:0000259" key="1">
    <source>
        <dbReference type="Pfam" id="PF01965"/>
    </source>
</evidence>
<dbReference type="PANTHER" id="PTHR33570:SF9">
    <property type="entry name" value="BLL4600 PROTEIN"/>
    <property type="match status" value="1"/>
</dbReference>
<feature type="domain" description="DJ-1/PfpI" evidence="1">
    <location>
        <begin position="27"/>
        <end position="226"/>
    </location>
</feature>
<sequence length="472" mass="50809">MNKGKGTAKMLFVVTSCNVKGETGIPTGFNLSEVTHPLEKLEEKGVVVDIASIKGGHAPLDGLEDFNDPANAKYWADTDFRNALENTLKLDEVNAADYDGIFFAGGHGTMWDFADSPAVLEIVPEFYESGKIVSAVCHGPAALVNVKLSDGSYLIAGKSVAAFTNGEEEEVQSTNVVPFLLEDVLIKHGADYKHSPNWNNNIAVHGRLITGQNPQSAASVGLAIAKALKINNDENTAPKPGLTADFVGSVSPSLSKYSVDTLTAEVWERPGLSKHDRCIVTVSSLIARNHTVGMPHYFAKALDNGVTPGELSEIITHLAFYSGWPNAISAVGVAKELFENNNILQAELPSTDPLRLNKDEALPGDENRLGFIQQNIAPISKGFAKYTNELLYGEVWLRSGLSSRSRSLATVCAMIAAGDIQFLGLYMARGVQHGITKEEMDEVLTQLAFYAGWPKIVSASLVVKEVYESAGK</sequence>
<dbReference type="InterPro" id="IPR029032">
    <property type="entry name" value="AhpD-like"/>
</dbReference>
<name>A0ABZ2UK53_9FLAO</name>
<dbReference type="Gene3D" id="1.20.1290.10">
    <property type="entry name" value="AhpD-like"/>
    <property type="match status" value="1"/>
</dbReference>
<dbReference type="InterPro" id="IPR029062">
    <property type="entry name" value="Class_I_gatase-like"/>
</dbReference>
<dbReference type="InterPro" id="IPR002818">
    <property type="entry name" value="DJ-1/PfpI"/>
</dbReference>
<feature type="domain" description="Carboxymuconolactone decarboxylase-like" evidence="2">
    <location>
        <begin position="254"/>
        <end position="336"/>
    </location>
</feature>
<evidence type="ECO:0000259" key="2">
    <source>
        <dbReference type="Pfam" id="PF02627"/>
    </source>
</evidence>
<dbReference type="SUPFAM" id="SSF52317">
    <property type="entry name" value="Class I glutamine amidotransferase-like"/>
    <property type="match status" value="1"/>
</dbReference>
<feature type="domain" description="Carboxymuconolactone decarboxylase-like" evidence="2">
    <location>
        <begin position="383"/>
        <end position="465"/>
    </location>
</feature>
<evidence type="ECO:0000313" key="4">
    <source>
        <dbReference type="Proteomes" id="UP001623852"/>
    </source>
</evidence>
<dbReference type="CDD" id="cd03141">
    <property type="entry name" value="GATase1_Hsp31_like"/>
    <property type="match status" value="1"/>
</dbReference>
<organism evidence="3 4">
    <name type="scientific">Flavobacterium soyae</name>
    <dbReference type="NCBI Taxonomy" id="2903098"/>
    <lineage>
        <taxon>Bacteria</taxon>
        <taxon>Pseudomonadati</taxon>
        <taxon>Bacteroidota</taxon>
        <taxon>Flavobacteriia</taxon>
        <taxon>Flavobacteriales</taxon>
        <taxon>Flavobacteriaceae</taxon>
        <taxon>Flavobacterium</taxon>
    </lineage>
</organism>
<evidence type="ECO:0000313" key="3">
    <source>
        <dbReference type="EMBL" id="WYZ21938.1"/>
    </source>
</evidence>
<dbReference type="Pfam" id="PF02627">
    <property type="entry name" value="CMD"/>
    <property type="match status" value="2"/>
</dbReference>
<reference evidence="3 4" key="1">
    <citation type="submission" date="2024-03" db="EMBL/GenBank/DDBJ databases">
        <title>Flavobacterium soyae.</title>
        <authorList>
            <person name="Zheng W."/>
        </authorList>
    </citation>
    <scope>NUCLEOTIDE SEQUENCE [LARGE SCALE GENOMIC DNA]</scope>
    <source>
        <strain evidence="3 4">55</strain>
    </source>
</reference>
<dbReference type="Pfam" id="PF01965">
    <property type="entry name" value="DJ-1_PfpI"/>
    <property type="match status" value="1"/>
</dbReference>
<dbReference type="RefSeq" id="WP_406845538.1">
    <property type="nucleotide sequence ID" value="NZ_CP150845.1"/>
</dbReference>
<dbReference type="InterPro" id="IPR003779">
    <property type="entry name" value="CMD-like"/>
</dbReference>